<dbReference type="InterPro" id="IPR027417">
    <property type="entry name" value="P-loop_NTPase"/>
</dbReference>
<proteinExistence type="inferred from homology"/>
<dbReference type="GO" id="GO:0000724">
    <property type="term" value="P:double-strand break repair via homologous recombination"/>
    <property type="evidence" value="ECO:0007669"/>
    <property type="project" value="TreeGrafter"/>
</dbReference>
<dbReference type="SUPFAM" id="SSF52540">
    <property type="entry name" value="P-loop containing nucleoside triphosphate hydrolases"/>
    <property type="match status" value="1"/>
</dbReference>
<dbReference type="Proteomes" id="UP000734854">
    <property type="component" value="Unassembled WGS sequence"/>
</dbReference>
<name>A0A8J5KW82_ZINOF</name>
<dbReference type="GO" id="GO:0009378">
    <property type="term" value="F:four-way junction helicase activity"/>
    <property type="evidence" value="ECO:0007669"/>
    <property type="project" value="TreeGrafter"/>
</dbReference>
<dbReference type="PANTHER" id="PTHR13710:SF156">
    <property type="entry name" value="ATP-DEPENDENT DNA HELICASE Q-LIKE 4B"/>
    <property type="match status" value="1"/>
</dbReference>
<dbReference type="GO" id="GO:0005634">
    <property type="term" value="C:nucleus"/>
    <property type="evidence" value="ECO:0007669"/>
    <property type="project" value="TreeGrafter"/>
</dbReference>
<organism evidence="3 4">
    <name type="scientific">Zingiber officinale</name>
    <name type="common">Ginger</name>
    <name type="synonym">Amomum zingiber</name>
    <dbReference type="NCBI Taxonomy" id="94328"/>
    <lineage>
        <taxon>Eukaryota</taxon>
        <taxon>Viridiplantae</taxon>
        <taxon>Streptophyta</taxon>
        <taxon>Embryophyta</taxon>
        <taxon>Tracheophyta</taxon>
        <taxon>Spermatophyta</taxon>
        <taxon>Magnoliopsida</taxon>
        <taxon>Liliopsida</taxon>
        <taxon>Zingiberales</taxon>
        <taxon>Zingiberaceae</taxon>
        <taxon>Zingiber</taxon>
    </lineage>
</organism>
<dbReference type="GO" id="GO:0003676">
    <property type="term" value="F:nucleic acid binding"/>
    <property type="evidence" value="ECO:0007669"/>
    <property type="project" value="InterPro"/>
</dbReference>
<protein>
    <recommendedName>
        <fullName evidence="2">DEAD/DEAH-box helicase domain-containing protein</fullName>
    </recommendedName>
</protein>
<dbReference type="GO" id="GO:0043138">
    <property type="term" value="F:3'-5' DNA helicase activity"/>
    <property type="evidence" value="ECO:0007669"/>
    <property type="project" value="TreeGrafter"/>
</dbReference>
<dbReference type="Pfam" id="PF00270">
    <property type="entry name" value="DEAD"/>
    <property type="match status" value="1"/>
</dbReference>
<dbReference type="GO" id="GO:0005694">
    <property type="term" value="C:chromosome"/>
    <property type="evidence" value="ECO:0007669"/>
    <property type="project" value="TreeGrafter"/>
</dbReference>
<reference evidence="3 4" key="1">
    <citation type="submission" date="2020-08" db="EMBL/GenBank/DDBJ databases">
        <title>Plant Genome Project.</title>
        <authorList>
            <person name="Zhang R.-G."/>
        </authorList>
    </citation>
    <scope>NUCLEOTIDE SEQUENCE [LARGE SCALE GENOMIC DNA]</scope>
    <source>
        <tissue evidence="3">Rhizome</tissue>
    </source>
</reference>
<dbReference type="PANTHER" id="PTHR13710">
    <property type="entry name" value="DNA HELICASE RECQ FAMILY MEMBER"/>
    <property type="match status" value="1"/>
</dbReference>
<gene>
    <name evidence="3" type="ORF">ZIOFF_043332</name>
</gene>
<dbReference type="AlphaFoldDB" id="A0A8J5KW82"/>
<accession>A0A8J5KW82</accession>
<evidence type="ECO:0000313" key="3">
    <source>
        <dbReference type="EMBL" id="KAG6495507.1"/>
    </source>
</evidence>
<evidence type="ECO:0000259" key="2">
    <source>
        <dbReference type="Pfam" id="PF00270"/>
    </source>
</evidence>
<dbReference type="EMBL" id="JACMSC010000012">
    <property type="protein sequence ID" value="KAG6495507.1"/>
    <property type="molecule type" value="Genomic_DNA"/>
</dbReference>
<dbReference type="InterPro" id="IPR011545">
    <property type="entry name" value="DEAD/DEAH_box_helicase_dom"/>
</dbReference>
<comment type="caution">
    <text evidence="3">The sequence shown here is derived from an EMBL/GenBank/DDBJ whole genome shotgun (WGS) entry which is preliminary data.</text>
</comment>
<dbReference type="Gene3D" id="3.40.50.300">
    <property type="entry name" value="P-loop containing nucleotide triphosphate hydrolases"/>
    <property type="match status" value="1"/>
</dbReference>
<evidence type="ECO:0000313" key="4">
    <source>
        <dbReference type="Proteomes" id="UP000734854"/>
    </source>
</evidence>
<evidence type="ECO:0000256" key="1">
    <source>
        <dbReference type="ARBA" id="ARBA00005446"/>
    </source>
</evidence>
<sequence length="298" mass="34005">MNLCHPLTWLKKVNNSQKIEYSCRENRSSKVIYDSHYRSHPRDDTLNYGNFSKNDEASFGPRQPFVTETVMPQTSSRMIVNTNEAVCDSVDNLANDIFLDALDDDELLQSIDVDQIVQGMNNYFTASTTTSRNFQLERPSSMTDPVNFNSQAYIRNEPGDTMTWSSPTPSYYANQFGTTSADKQVFTPKLLDINYIEGSGDKKWKSLDFPWTKKLEANNRKVFGNHSFRPNQREVINATMSGCDVFVLMPTGGGKSLTYQANILATYLGANIEWDEQQDIFREVMSDVCKYKLQYVTP</sequence>
<keyword evidence="4" id="KW-1185">Reference proteome</keyword>
<dbReference type="GO" id="GO:0005737">
    <property type="term" value="C:cytoplasm"/>
    <property type="evidence" value="ECO:0007669"/>
    <property type="project" value="TreeGrafter"/>
</dbReference>
<comment type="similarity">
    <text evidence="1">Belongs to the helicase family. RecQ subfamily.</text>
</comment>
<feature type="domain" description="DEAD/DEAH-box helicase" evidence="2">
    <location>
        <begin position="229"/>
        <end position="266"/>
    </location>
</feature>
<dbReference type="GO" id="GO:0005524">
    <property type="term" value="F:ATP binding"/>
    <property type="evidence" value="ECO:0007669"/>
    <property type="project" value="InterPro"/>
</dbReference>